<comment type="function">
    <text evidence="8">Ligates lysine onto the cytidine present at position 34 of the AUA codon-specific tRNA(Ile) that contains the anticodon CAU, in an ATP-dependent manner. Cytidine is converted to lysidine, thus changing the amino acid specificity of the tRNA from methionine to isoleucine.</text>
</comment>
<organism evidence="10 11">
    <name type="scientific">Candidatus Phytoplasma solani</name>
    <dbReference type="NCBI Taxonomy" id="69896"/>
    <lineage>
        <taxon>Bacteria</taxon>
        <taxon>Bacillati</taxon>
        <taxon>Mycoplasmatota</taxon>
        <taxon>Mollicutes</taxon>
        <taxon>Acholeplasmatales</taxon>
        <taxon>Acholeplasmataceae</taxon>
        <taxon>Candidatus Phytoplasma</taxon>
        <taxon>16SrXII (Stolbur group)</taxon>
    </lineage>
</organism>
<dbReference type="SMART" id="SM00977">
    <property type="entry name" value="TilS_C"/>
    <property type="match status" value="1"/>
</dbReference>
<evidence type="ECO:0000256" key="1">
    <source>
        <dbReference type="ARBA" id="ARBA00004496"/>
    </source>
</evidence>
<keyword evidence="4 8" id="KW-0819">tRNA processing</keyword>
<dbReference type="KEGG" id="psol:S284_03880"/>
<comment type="similarity">
    <text evidence="8">Belongs to the tRNA(Ile)-lysidine synthase family.</text>
</comment>
<gene>
    <name evidence="10" type="primary">mesJ</name>
    <name evidence="8" type="synonym">tilS</name>
    <name evidence="10" type="ORF">PSSA1_v1c6130</name>
</gene>
<dbReference type="HAMAP" id="MF_01161">
    <property type="entry name" value="tRNA_Ile_lys_synt"/>
    <property type="match status" value="1"/>
</dbReference>
<protein>
    <recommendedName>
        <fullName evidence="8">tRNA(Ile)-lysidine synthase</fullName>
        <ecNumber evidence="8">6.3.4.19</ecNumber>
    </recommendedName>
    <alternativeName>
        <fullName evidence="8">tRNA(Ile)-2-lysyl-cytidine synthase</fullName>
    </alternativeName>
    <alternativeName>
        <fullName evidence="8">tRNA(Ile)-lysidine synthetase</fullName>
    </alternativeName>
</protein>
<dbReference type="CDD" id="cd01992">
    <property type="entry name" value="TilS_N"/>
    <property type="match status" value="1"/>
</dbReference>
<dbReference type="SUPFAM" id="SSF56037">
    <property type="entry name" value="PheT/TilS domain"/>
    <property type="match status" value="1"/>
</dbReference>
<evidence type="ECO:0000313" key="11">
    <source>
        <dbReference type="Proteomes" id="UP000283896"/>
    </source>
</evidence>
<dbReference type="PANTHER" id="PTHR43033">
    <property type="entry name" value="TRNA(ILE)-LYSIDINE SYNTHASE-RELATED"/>
    <property type="match status" value="1"/>
</dbReference>
<dbReference type="InterPro" id="IPR014729">
    <property type="entry name" value="Rossmann-like_a/b/a_fold"/>
</dbReference>
<dbReference type="OrthoDB" id="9807403at2"/>
<evidence type="ECO:0000256" key="7">
    <source>
        <dbReference type="ARBA" id="ARBA00048539"/>
    </source>
</evidence>
<evidence type="ECO:0000313" key="10">
    <source>
        <dbReference type="EMBL" id="RMI87708.1"/>
    </source>
</evidence>
<dbReference type="GO" id="GO:0005737">
    <property type="term" value="C:cytoplasm"/>
    <property type="evidence" value="ECO:0007669"/>
    <property type="project" value="UniProtKB-SubCell"/>
</dbReference>
<comment type="caution">
    <text evidence="10">The sequence shown here is derived from an EMBL/GenBank/DDBJ whole genome shotgun (WGS) entry which is preliminary data.</text>
</comment>
<comment type="domain">
    <text evidence="8">The N-terminal region contains the highly conserved SGGXDS motif, predicted to be a P-loop motif involved in ATP binding.</text>
</comment>
<keyword evidence="3 8" id="KW-0436">Ligase</keyword>
<comment type="catalytic activity">
    <reaction evidence="7 8">
        <text>cytidine(34) in tRNA(Ile2) + L-lysine + ATP = lysidine(34) in tRNA(Ile2) + AMP + diphosphate + H(+)</text>
        <dbReference type="Rhea" id="RHEA:43744"/>
        <dbReference type="Rhea" id="RHEA-COMP:10625"/>
        <dbReference type="Rhea" id="RHEA-COMP:10670"/>
        <dbReference type="ChEBI" id="CHEBI:15378"/>
        <dbReference type="ChEBI" id="CHEBI:30616"/>
        <dbReference type="ChEBI" id="CHEBI:32551"/>
        <dbReference type="ChEBI" id="CHEBI:33019"/>
        <dbReference type="ChEBI" id="CHEBI:82748"/>
        <dbReference type="ChEBI" id="CHEBI:83665"/>
        <dbReference type="ChEBI" id="CHEBI:456215"/>
        <dbReference type="EC" id="6.3.4.19"/>
    </reaction>
</comment>
<dbReference type="AlphaFoldDB" id="A0A421NUK2"/>
<evidence type="ECO:0000256" key="8">
    <source>
        <dbReference type="HAMAP-Rule" id="MF_01161"/>
    </source>
</evidence>
<dbReference type="EC" id="6.3.4.19" evidence="8"/>
<name>A0A421NUK2_9MOLU</name>
<dbReference type="Gene3D" id="3.40.50.620">
    <property type="entry name" value="HUPs"/>
    <property type="match status" value="1"/>
</dbReference>
<dbReference type="GO" id="GO:0005524">
    <property type="term" value="F:ATP binding"/>
    <property type="evidence" value="ECO:0007669"/>
    <property type="project" value="UniProtKB-UniRule"/>
</dbReference>
<dbReference type="InterPro" id="IPR012795">
    <property type="entry name" value="tRNA_Ile_lys_synt_N"/>
</dbReference>
<sequence length="426" mass="49891">MKLSLKLDPKLTYIISVSGGVDSMVLLDFLWSQKLDLKVVHFNHLKRLDSFKDKELVKNYCLQLKIPFHYFELQVLAKNFQTQARLLRQEKLQQVAKHYQTPYIMTAHHLDDLAETILQKIARGSTLLGYSGMQPELCFQEFCLLKPFLYLSKAEILVYAQNQKVPFLEDSTNQQTIYQRNQIRYHVIPYLKKNTAFLSNIKNFSQQLIQAQTFIRQQTLIFIKNNSCYNNYNKVQNFKLSPFLTLDKIIQKDVILVLLEQQNLNKNFFLLESIIQGLNNTVKPNLTWNLSQKFVLVKSYHVFGILSTDLNLSTKEQMPKKPLLYVSTCLECLKKYFLQSLVVLNLDLEKVSFPLKIRHKLPGDRLCFSFGMQKLKSFLINRKVSLLQRKHLWLIVDNCNNILYIPNLYLNQTLGKSQLLILGLKN</sequence>
<dbReference type="SUPFAM" id="SSF52402">
    <property type="entry name" value="Adenine nucleotide alpha hydrolases-like"/>
    <property type="match status" value="1"/>
</dbReference>
<dbReference type="Proteomes" id="UP000283896">
    <property type="component" value="Unassembled WGS sequence"/>
</dbReference>
<dbReference type="Pfam" id="PF01171">
    <property type="entry name" value="ATP_bind_3"/>
    <property type="match status" value="1"/>
</dbReference>
<dbReference type="GO" id="GO:0032267">
    <property type="term" value="F:tRNA(Ile)-lysidine synthase activity"/>
    <property type="evidence" value="ECO:0007669"/>
    <property type="project" value="UniProtKB-EC"/>
</dbReference>
<proteinExistence type="inferred from homology"/>
<evidence type="ECO:0000256" key="3">
    <source>
        <dbReference type="ARBA" id="ARBA00022598"/>
    </source>
</evidence>
<feature type="binding site" evidence="8">
    <location>
        <begin position="18"/>
        <end position="23"/>
    </location>
    <ligand>
        <name>ATP</name>
        <dbReference type="ChEBI" id="CHEBI:30616"/>
    </ligand>
</feature>
<evidence type="ECO:0000256" key="5">
    <source>
        <dbReference type="ARBA" id="ARBA00022741"/>
    </source>
</evidence>
<evidence type="ECO:0000256" key="2">
    <source>
        <dbReference type="ARBA" id="ARBA00022490"/>
    </source>
</evidence>
<evidence type="ECO:0000259" key="9">
    <source>
        <dbReference type="SMART" id="SM00977"/>
    </source>
</evidence>
<dbReference type="GO" id="GO:0006400">
    <property type="term" value="P:tRNA modification"/>
    <property type="evidence" value="ECO:0007669"/>
    <property type="project" value="UniProtKB-UniRule"/>
</dbReference>
<evidence type="ECO:0000256" key="6">
    <source>
        <dbReference type="ARBA" id="ARBA00022840"/>
    </source>
</evidence>
<accession>A0A421NUK2</accession>
<keyword evidence="2 8" id="KW-0963">Cytoplasm</keyword>
<keyword evidence="6 8" id="KW-0067">ATP-binding</keyword>
<dbReference type="NCBIfam" id="TIGR02432">
    <property type="entry name" value="lysidine_TilS_N"/>
    <property type="match status" value="1"/>
</dbReference>
<dbReference type="RefSeq" id="WP_023161510.1">
    <property type="nucleotide sequence ID" value="NZ_CP103786.1"/>
</dbReference>
<dbReference type="InterPro" id="IPR012796">
    <property type="entry name" value="Lysidine-tRNA-synth_C"/>
</dbReference>
<dbReference type="STRING" id="69896.S284_03880"/>
<dbReference type="EMBL" id="MPBG01000011">
    <property type="protein sequence ID" value="RMI87708.1"/>
    <property type="molecule type" value="Genomic_DNA"/>
</dbReference>
<dbReference type="PANTHER" id="PTHR43033:SF1">
    <property type="entry name" value="TRNA(ILE)-LYSIDINE SYNTHASE-RELATED"/>
    <property type="match status" value="1"/>
</dbReference>
<evidence type="ECO:0000256" key="4">
    <source>
        <dbReference type="ARBA" id="ARBA00022694"/>
    </source>
</evidence>
<dbReference type="InterPro" id="IPR011063">
    <property type="entry name" value="TilS/TtcA_N"/>
</dbReference>
<comment type="subcellular location">
    <subcellularLocation>
        <location evidence="1 8">Cytoplasm</location>
    </subcellularLocation>
</comment>
<dbReference type="InterPro" id="IPR012094">
    <property type="entry name" value="tRNA_Ile_lys_synt"/>
</dbReference>
<reference evidence="11" key="1">
    <citation type="submission" date="2016-11" db="EMBL/GenBank/DDBJ databases">
        <title>Genome sequence of Candidatus Phytoplasma solani strain SA-1.</title>
        <authorList>
            <person name="Haryono M."/>
            <person name="Samarzija I."/>
            <person name="Seruga Music M."/>
            <person name="Hogenhout S."/>
            <person name="Kuo C.-H."/>
        </authorList>
    </citation>
    <scope>NUCLEOTIDE SEQUENCE [LARGE SCALE GENOMIC DNA]</scope>
    <source>
        <strain evidence="11">SA-1</strain>
    </source>
</reference>
<keyword evidence="11" id="KW-1185">Reference proteome</keyword>
<feature type="domain" description="Lysidine-tRNA(Ile) synthetase C-terminal" evidence="9">
    <location>
        <begin position="355"/>
        <end position="422"/>
    </location>
</feature>
<keyword evidence="5 8" id="KW-0547">Nucleotide-binding</keyword>